<evidence type="ECO:0000313" key="4">
    <source>
        <dbReference type="Proteomes" id="UP001565474"/>
    </source>
</evidence>
<reference evidence="3 4" key="1">
    <citation type="submission" date="2024-07" db="EMBL/GenBank/DDBJ databases">
        <title>Genomic Encyclopedia of Type Strains, Phase V (KMG-V): Genome sequencing to study the core and pangenomes of soil and plant-associated prokaryotes.</title>
        <authorList>
            <person name="Whitman W."/>
        </authorList>
    </citation>
    <scope>NUCLEOTIDE SEQUENCE [LARGE SCALE GENOMIC DNA]</scope>
    <source>
        <strain evidence="3 4">USDA 222</strain>
    </source>
</reference>
<gene>
    <name evidence="3" type="ORF">ABH992_000083</name>
</gene>
<sequence>MDLSDDIAYGVHDLEDAIALGLVDEGDFRECVSEAGSAPFLDLLKTRYPEECGNDVYDYFVSRLFAESNWRKRFIGRLVQHLEFKGQKLVVSVFEAIQSDPKSLLPADAYARFTIREDVRAICDYVAGMTDNFLLKTYDRLFSPRMGSVFDKL</sequence>
<keyword evidence="1" id="KW-0378">Hydrolase</keyword>
<dbReference type="SUPFAM" id="SSF109604">
    <property type="entry name" value="HD-domain/PDEase-like"/>
    <property type="match status" value="1"/>
</dbReference>
<evidence type="ECO:0000259" key="2">
    <source>
        <dbReference type="Pfam" id="PF13286"/>
    </source>
</evidence>
<organism evidence="3 4">
    <name type="scientific">Bradyrhizobium yuanmingense</name>
    <dbReference type="NCBI Taxonomy" id="108015"/>
    <lineage>
        <taxon>Bacteria</taxon>
        <taxon>Pseudomonadati</taxon>
        <taxon>Pseudomonadota</taxon>
        <taxon>Alphaproteobacteria</taxon>
        <taxon>Hyphomicrobiales</taxon>
        <taxon>Nitrobacteraceae</taxon>
        <taxon>Bradyrhizobium</taxon>
    </lineage>
</organism>
<evidence type="ECO:0000313" key="3">
    <source>
        <dbReference type="EMBL" id="MEY9467684.1"/>
    </source>
</evidence>
<comment type="caution">
    <text evidence="3">The sequence shown here is derived from an EMBL/GenBank/DDBJ whole genome shotgun (WGS) entry which is preliminary data.</text>
</comment>
<dbReference type="EMBL" id="JBGBZN010000001">
    <property type="protein sequence ID" value="MEY9467684.1"/>
    <property type="molecule type" value="Genomic_DNA"/>
</dbReference>
<feature type="domain" description="Phosphohydrolase-associated" evidence="2">
    <location>
        <begin position="79"/>
        <end position="140"/>
    </location>
</feature>
<dbReference type="Proteomes" id="UP001565474">
    <property type="component" value="Unassembled WGS sequence"/>
</dbReference>
<dbReference type="Pfam" id="PF13286">
    <property type="entry name" value="HD_assoc"/>
    <property type="match status" value="1"/>
</dbReference>
<dbReference type="InterPro" id="IPR026875">
    <property type="entry name" value="PHydrolase_assoc_dom"/>
</dbReference>
<keyword evidence="4" id="KW-1185">Reference proteome</keyword>
<evidence type="ECO:0000256" key="1">
    <source>
        <dbReference type="ARBA" id="ARBA00022801"/>
    </source>
</evidence>
<name>A0ABV4G705_9BRAD</name>
<dbReference type="Gene3D" id="1.10.3210.10">
    <property type="entry name" value="Hypothetical protein af1432"/>
    <property type="match status" value="1"/>
</dbReference>
<dbReference type="RefSeq" id="WP_244431532.1">
    <property type="nucleotide sequence ID" value="NZ_JBGBYH010000001.1"/>
</dbReference>
<accession>A0ABV4G705</accession>
<proteinExistence type="predicted"/>
<protein>
    <submittedName>
        <fullName evidence="3">dGTP triphosphohydrolase</fullName>
    </submittedName>
</protein>